<dbReference type="SUPFAM" id="SSF55874">
    <property type="entry name" value="ATPase domain of HSP90 chaperone/DNA topoisomerase II/histidine kinase"/>
    <property type="match status" value="1"/>
</dbReference>
<dbReference type="RefSeq" id="WP_235824590.1">
    <property type="nucleotide sequence ID" value="NZ_BAABXW010000001.1"/>
</dbReference>
<dbReference type="EMBL" id="JBCLTR010000011">
    <property type="protein sequence ID" value="MEY8633862.1"/>
    <property type="molecule type" value="Genomic_DNA"/>
</dbReference>
<dbReference type="Gene3D" id="3.30.565.10">
    <property type="entry name" value="Histidine kinase-like ATPase, C-terminal domain"/>
    <property type="match status" value="1"/>
</dbReference>
<protein>
    <recommendedName>
        <fullName evidence="3">Histidine kinase/HSP90-like ATPase domain-containing protein</fullName>
    </recommendedName>
</protein>
<evidence type="ECO:0008006" key="3">
    <source>
        <dbReference type="Google" id="ProtNLM"/>
    </source>
</evidence>
<accession>A0ABV4DH66</accession>
<evidence type="ECO:0000313" key="1">
    <source>
        <dbReference type="EMBL" id="MEY8633862.1"/>
    </source>
</evidence>
<dbReference type="Proteomes" id="UP001565219">
    <property type="component" value="Unassembled WGS sequence"/>
</dbReference>
<organism evidence="1 2">
    <name type="scientific">Anaerostipes hominis</name>
    <name type="common">ex Lee et al. 2021</name>
    <dbReference type="NCBI Taxonomy" id="2025494"/>
    <lineage>
        <taxon>Bacteria</taxon>
        <taxon>Bacillati</taxon>
        <taxon>Bacillota</taxon>
        <taxon>Clostridia</taxon>
        <taxon>Lachnospirales</taxon>
        <taxon>Lachnospiraceae</taxon>
        <taxon>Anaerostipes</taxon>
    </lineage>
</organism>
<comment type="caution">
    <text evidence="1">The sequence shown here is derived from an EMBL/GenBank/DDBJ whole genome shotgun (WGS) entry which is preliminary data.</text>
</comment>
<evidence type="ECO:0000313" key="2">
    <source>
        <dbReference type="Proteomes" id="UP001565219"/>
    </source>
</evidence>
<sequence length="62" mass="6980">MILKIMLYYARLKNACTDDVFEKVSLPHICGEVILAVRDNGIGVKPYDLPFIFDKGFTGDTN</sequence>
<keyword evidence="2" id="KW-1185">Reference proteome</keyword>
<proteinExistence type="predicted"/>
<reference evidence="1 2" key="1">
    <citation type="submission" date="2024-03" db="EMBL/GenBank/DDBJ databases">
        <title>Mouse gut bacterial collection (mGBC) of GemPharmatech.</title>
        <authorList>
            <person name="He Y."/>
            <person name="Dong L."/>
            <person name="Wu D."/>
            <person name="Gao X."/>
            <person name="Lin Z."/>
        </authorList>
    </citation>
    <scope>NUCLEOTIDE SEQUENCE [LARGE SCALE GENOMIC DNA]</scope>
    <source>
        <strain evidence="1 2">32-10</strain>
    </source>
</reference>
<dbReference type="InterPro" id="IPR036890">
    <property type="entry name" value="HATPase_C_sf"/>
</dbReference>
<gene>
    <name evidence="1" type="ORF">AALG99_10020</name>
</gene>
<name>A0ABV4DH66_9FIRM</name>